<feature type="signal peptide" evidence="1">
    <location>
        <begin position="1"/>
        <end position="18"/>
    </location>
</feature>
<keyword evidence="3" id="KW-1185">Reference proteome</keyword>
<dbReference type="Proteomes" id="UP000800235">
    <property type="component" value="Unassembled WGS sequence"/>
</dbReference>
<dbReference type="EMBL" id="MU007009">
    <property type="protein sequence ID" value="KAF2437007.1"/>
    <property type="molecule type" value="Genomic_DNA"/>
</dbReference>
<protein>
    <recommendedName>
        <fullName evidence="4">GPI anchored serine-threonine rich protein</fullName>
    </recommendedName>
</protein>
<evidence type="ECO:0008006" key="4">
    <source>
        <dbReference type="Google" id="ProtNLM"/>
    </source>
</evidence>
<evidence type="ECO:0000313" key="3">
    <source>
        <dbReference type="Proteomes" id="UP000800235"/>
    </source>
</evidence>
<accession>A0A9P4P4B8</accession>
<dbReference type="OrthoDB" id="5409186at2759"/>
<reference evidence="2" key="1">
    <citation type="journal article" date="2020" name="Stud. Mycol.">
        <title>101 Dothideomycetes genomes: a test case for predicting lifestyles and emergence of pathogens.</title>
        <authorList>
            <person name="Haridas S."/>
            <person name="Albert R."/>
            <person name="Binder M."/>
            <person name="Bloem J."/>
            <person name="Labutti K."/>
            <person name="Salamov A."/>
            <person name="Andreopoulos B."/>
            <person name="Baker S."/>
            <person name="Barry K."/>
            <person name="Bills G."/>
            <person name="Bluhm B."/>
            <person name="Cannon C."/>
            <person name="Castanera R."/>
            <person name="Culley D."/>
            <person name="Daum C."/>
            <person name="Ezra D."/>
            <person name="Gonzalez J."/>
            <person name="Henrissat B."/>
            <person name="Kuo A."/>
            <person name="Liang C."/>
            <person name="Lipzen A."/>
            <person name="Lutzoni F."/>
            <person name="Magnuson J."/>
            <person name="Mondo S."/>
            <person name="Nolan M."/>
            <person name="Ohm R."/>
            <person name="Pangilinan J."/>
            <person name="Park H.-J."/>
            <person name="Ramirez L."/>
            <person name="Alfaro M."/>
            <person name="Sun H."/>
            <person name="Tritt A."/>
            <person name="Yoshinaga Y."/>
            <person name="Zwiers L.-H."/>
            <person name="Turgeon B."/>
            <person name="Goodwin S."/>
            <person name="Spatafora J."/>
            <person name="Crous P."/>
            <person name="Grigoriev I."/>
        </authorList>
    </citation>
    <scope>NUCLEOTIDE SEQUENCE</scope>
    <source>
        <strain evidence="2">CBS 130266</strain>
    </source>
</reference>
<evidence type="ECO:0000313" key="2">
    <source>
        <dbReference type="EMBL" id="KAF2437007.1"/>
    </source>
</evidence>
<comment type="caution">
    <text evidence="2">The sequence shown here is derived from an EMBL/GenBank/DDBJ whole genome shotgun (WGS) entry which is preliminary data.</text>
</comment>
<name>A0A9P4P4B8_9PEZI</name>
<evidence type="ECO:0000256" key="1">
    <source>
        <dbReference type="SAM" id="SignalP"/>
    </source>
</evidence>
<proteinExistence type="predicted"/>
<gene>
    <name evidence="2" type="ORF">EJ08DRAFT_691310</name>
</gene>
<keyword evidence="1" id="KW-0732">Signal</keyword>
<organism evidence="2 3">
    <name type="scientific">Tothia fuscella</name>
    <dbReference type="NCBI Taxonomy" id="1048955"/>
    <lineage>
        <taxon>Eukaryota</taxon>
        <taxon>Fungi</taxon>
        <taxon>Dikarya</taxon>
        <taxon>Ascomycota</taxon>
        <taxon>Pezizomycotina</taxon>
        <taxon>Dothideomycetes</taxon>
        <taxon>Pleosporomycetidae</taxon>
        <taxon>Venturiales</taxon>
        <taxon>Cylindrosympodiaceae</taxon>
        <taxon>Tothia</taxon>
    </lineage>
</organism>
<dbReference type="AlphaFoldDB" id="A0A9P4P4B8"/>
<sequence>MLFSKFAYSAIFVGSAVASLNERFVDDGFNALTKRQQFVPTTQTAAGDTCADAFGAGYQTCREKSDGKNRLCYNPTVGQTCCSASYACPNGSFCLVDPFCCPNGSDPKTCAADKGVELPSSFASAASSTAPKSSSAPAPSAVYFAQLNQTVTASSSSSYHVPYPSTNATTVVKPIATGAYTSSPAPFTGAASHASMSFGIAFAGILAAMATLF</sequence>
<feature type="chain" id="PRO_5040512237" description="GPI anchored serine-threonine rich protein" evidence="1">
    <location>
        <begin position="19"/>
        <end position="213"/>
    </location>
</feature>